<gene>
    <name evidence="1" type="ORF">O181_125042</name>
</gene>
<feature type="non-terminal residue" evidence="1">
    <location>
        <position position="1"/>
    </location>
</feature>
<evidence type="ECO:0000313" key="2">
    <source>
        <dbReference type="Proteomes" id="UP000765509"/>
    </source>
</evidence>
<accession>A0A9Q3KQR3</accession>
<sequence>MSTPLNQNEDARIPNPKVLDIENSQLKNEFSTSFHNLEPSMGQALLKEVPKLKEWPHFSGEGEYDHMEFIRGIDMIKEDFELPDRLVTARFNTLFTKSAHRWYIKMRQAHGHQSWTWWKTHIINKSANDAWRFKVETAFESAKFNADKYKALPWLFQQKDRLTALYPDMSEFMIHRKILRQCGGDLEHAVKSRTTEQSSAEDIINILFNTPWKDSVDKNPKENSSNIKYKSADTVRKCHICQSTTHLANTCPKRGEINEIDIEKEPDVEKDDIIEDNSDDKSSIFSESSKDIENINATFDIMESYSHLPQLSNGQLDLSKVQDAQLMKTKPNRGKGYTAGNSCITEVVIDNKPTKPLLDPGAFCSCVGKSFLKTCVPNFEDQLLPIDGIKFNSASNPMKALGIFETNVIFPHINGNLRITVEFVVMENCSSTHFILGNDYLI</sequence>
<organism evidence="1 2">
    <name type="scientific">Austropuccinia psidii MF-1</name>
    <dbReference type="NCBI Taxonomy" id="1389203"/>
    <lineage>
        <taxon>Eukaryota</taxon>
        <taxon>Fungi</taxon>
        <taxon>Dikarya</taxon>
        <taxon>Basidiomycota</taxon>
        <taxon>Pucciniomycotina</taxon>
        <taxon>Pucciniomycetes</taxon>
        <taxon>Pucciniales</taxon>
        <taxon>Sphaerophragmiaceae</taxon>
        <taxon>Austropuccinia</taxon>
    </lineage>
</organism>
<protein>
    <submittedName>
        <fullName evidence="1">Uncharacterized protein</fullName>
    </submittedName>
</protein>
<dbReference type="EMBL" id="AVOT02120591">
    <property type="protein sequence ID" value="MBW0585327.1"/>
    <property type="molecule type" value="Genomic_DNA"/>
</dbReference>
<comment type="caution">
    <text evidence="1">The sequence shown here is derived from an EMBL/GenBank/DDBJ whole genome shotgun (WGS) entry which is preliminary data.</text>
</comment>
<dbReference type="Proteomes" id="UP000765509">
    <property type="component" value="Unassembled WGS sequence"/>
</dbReference>
<proteinExistence type="predicted"/>
<keyword evidence="2" id="KW-1185">Reference proteome</keyword>
<name>A0A9Q3KQR3_9BASI</name>
<dbReference type="AlphaFoldDB" id="A0A9Q3KQR3"/>
<reference evidence="1" key="1">
    <citation type="submission" date="2021-03" db="EMBL/GenBank/DDBJ databases">
        <title>Draft genome sequence of rust myrtle Austropuccinia psidii MF-1, a brazilian biotype.</title>
        <authorList>
            <person name="Quecine M.C."/>
            <person name="Pachon D.M.R."/>
            <person name="Bonatelli M.L."/>
            <person name="Correr F.H."/>
            <person name="Franceschini L.M."/>
            <person name="Leite T.F."/>
            <person name="Margarido G.R.A."/>
            <person name="Almeida C.A."/>
            <person name="Ferrarezi J.A."/>
            <person name="Labate C.A."/>
        </authorList>
    </citation>
    <scope>NUCLEOTIDE SEQUENCE</scope>
    <source>
        <strain evidence="1">MF-1</strain>
    </source>
</reference>
<dbReference type="CDD" id="cd14279">
    <property type="entry name" value="CUE"/>
    <property type="match status" value="1"/>
</dbReference>
<evidence type="ECO:0000313" key="1">
    <source>
        <dbReference type="EMBL" id="MBW0585327.1"/>
    </source>
</evidence>